<evidence type="ECO:0000256" key="1">
    <source>
        <dbReference type="SAM" id="MobiDB-lite"/>
    </source>
</evidence>
<proteinExistence type="predicted"/>
<name>A0ABD2N0S7_9CUCU</name>
<evidence type="ECO:0000313" key="2">
    <source>
        <dbReference type="EMBL" id="KAL3271864.1"/>
    </source>
</evidence>
<feature type="region of interest" description="Disordered" evidence="1">
    <location>
        <begin position="243"/>
        <end position="262"/>
    </location>
</feature>
<feature type="compositionally biased region" description="Polar residues" evidence="1">
    <location>
        <begin position="252"/>
        <end position="262"/>
    </location>
</feature>
<keyword evidence="3" id="KW-1185">Reference proteome</keyword>
<reference evidence="2 3" key="1">
    <citation type="journal article" date="2021" name="BMC Biol.">
        <title>Horizontally acquired antibacterial genes associated with adaptive radiation of ladybird beetles.</title>
        <authorList>
            <person name="Li H.S."/>
            <person name="Tang X.F."/>
            <person name="Huang Y.H."/>
            <person name="Xu Z.Y."/>
            <person name="Chen M.L."/>
            <person name="Du X.Y."/>
            <person name="Qiu B.Y."/>
            <person name="Chen P.T."/>
            <person name="Zhang W."/>
            <person name="Slipinski A."/>
            <person name="Escalona H.E."/>
            <person name="Waterhouse R.M."/>
            <person name="Zwick A."/>
            <person name="Pang H."/>
        </authorList>
    </citation>
    <scope>NUCLEOTIDE SEQUENCE [LARGE SCALE GENOMIC DNA]</scope>
    <source>
        <strain evidence="2">SYSU2018</strain>
    </source>
</reference>
<accession>A0ABD2N0S7</accession>
<dbReference type="Proteomes" id="UP001516400">
    <property type="component" value="Unassembled WGS sequence"/>
</dbReference>
<feature type="region of interest" description="Disordered" evidence="1">
    <location>
        <begin position="307"/>
        <end position="327"/>
    </location>
</feature>
<comment type="caution">
    <text evidence="2">The sequence shown here is derived from an EMBL/GenBank/DDBJ whole genome shotgun (WGS) entry which is preliminary data.</text>
</comment>
<organism evidence="2 3">
    <name type="scientific">Cryptolaemus montrouzieri</name>
    <dbReference type="NCBI Taxonomy" id="559131"/>
    <lineage>
        <taxon>Eukaryota</taxon>
        <taxon>Metazoa</taxon>
        <taxon>Ecdysozoa</taxon>
        <taxon>Arthropoda</taxon>
        <taxon>Hexapoda</taxon>
        <taxon>Insecta</taxon>
        <taxon>Pterygota</taxon>
        <taxon>Neoptera</taxon>
        <taxon>Endopterygota</taxon>
        <taxon>Coleoptera</taxon>
        <taxon>Polyphaga</taxon>
        <taxon>Cucujiformia</taxon>
        <taxon>Coccinelloidea</taxon>
        <taxon>Coccinellidae</taxon>
        <taxon>Scymninae</taxon>
        <taxon>Scymnini</taxon>
        <taxon>Cryptolaemus</taxon>
    </lineage>
</organism>
<sequence>MSTVQVVDGKLCDMLTLVLLDGLCSYILSVKSHNSQLWIFTSGINKRYSERFVETGNTLSTLNKRESLRAEKAGEREVPSSCNFDPSYLADLQEMIERFNSSNRTNEFKRISTQLLHVESLSSRIVCDTSELIHHRLELMELQKRLTQDLIRIYESSIKDDASCQHLSLLYAPVPLLPKIVDIPAQSLVDPQADSSEGLLTVENLILSENRQEFGGVGDSRLAAFRRLFTERRTSIRLNIERCPQHERNEETASGLSGSASSINDENFPSFDRFSTLANAQGVAPSDTKVCDITNKPFEPRHRRISFGTHSINPSIPTKKPHPNLPGMNSSEPFEDLIRKMSLSEVPVMSNDKLPSTYQPREDYLYSGLYIGRWRLQYNGIGSVTSFRERLQE</sequence>
<evidence type="ECO:0000313" key="3">
    <source>
        <dbReference type="Proteomes" id="UP001516400"/>
    </source>
</evidence>
<dbReference type="EMBL" id="JABFTP020000042">
    <property type="protein sequence ID" value="KAL3271864.1"/>
    <property type="molecule type" value="Genomic_DNA"/>
</dbReference>
<gene>
    <name evidence="2" type="ORF">HHI36_022334</name>
</gene>
<dbReference type="AlphaFoldDB" id="A0ABD2N0S7"/>
<protein>
    <submittedName>
        <fullName evidence="2">Uncharacterized protein</fullName>
    </submittedName>
</protein>